<reference evidence="1" key="1">
    <citation type="journal article" date="2023" name="Nat. Commun.">
        <title>Diploid and tetraploid genomes of Acorus and the evolution of monocots.</title>
        <authorList>
            <person name="Ma L."/>
            <person name="Liu K.W."/>
            <person name="Li Z."/>
            <person name="Hsiao Y.Y."/>
            <person name="Qi Y."/>
            <person name="Fu T."/>
            <person name="Tang G.D."/>
            <person name="Zhang D."/>
            <person name="Sun W.H."/>
            <person name="Liu D.K."/>
            <person name="Li Y."/>
            <person name="Chen G.Z."/>
            <person name="Liu X.D."/>
            <person name="Liao X.Y."/>
            <person name="Jiang Y.T."/>
            <person name="Yu X."/>
            <person name="Hao Y."/>
            <person name="Huang J."/>
            <person name="Zhao X.W."/>
            <person name="Ke S."/>
            <person name="Chen Y.Y."/>
            <person name="Wu W.L."/>
            <person name="Hsu J.L."/>
            <person name="Lin Y.F."/>
            <person name="Huang M.D."/>
            <person name="Li C.Y."/>
            <person name="Huang L."/>
            <person name="Wang Z.W."/>
            <person name="Zhao X."/>
            <person name="Zhong W.Y."/>
            <person name="Peng D.H."/>
            <person name="Ahmad S."/>
            <person name="Lan S."/>
            <person name="Zhang J.S."/>
            <person name="Tsai W.C."/>
            <person name="Van de Peer Y."/>
            <person name="Liu Z.J."/>
        </authorList>
    </citation>
    <scope>NUCLEOTIDE SEQUENCE</scope>
    <source>
        <strain evidence="1">CP</strain>
    </source>
</reference>
<dbReference type="PANTHER" id="PTHR33710:SF71">
    <property type="entry name" value="ENDONUCLEASE_EXONUCLEASE_PHOSPHATASE DOMAIN-CONTAINING PROTEIN"/>
    <property type="match status" value="1"/>
</dbReference>
<reference evidence="1" key="2">
    <citation type="submission" date="2023-06" db="EMBL/GenBank/DDBJ databases">
        <authorList>
            <person name="Ma L."/>
            <person name="Liu K.-W."/>
            <person name="Li Z."/>
            <person name="Hsiao Y.-Y."/>
            <person name="Qi Y."/>
            <person name="Fu T."/>
            <person name="Tang G."/>
            <person name="Zhang D."/>
            <person name="Sun W.-H."/>
            <person name="Liu D.-K."/>
            <person name="Li Y."/>
            <person name="Chen G.-Z."/>
            <person name="Liu X.-D."/>
            <person name="Liao X.-Y."/>
            <person name="Jiang Y.-T."/>
            <person name="Yu X."/>
            <person name="Hao Y."/>
            <person name="Huang J."/>
            <person name="Zhao X.-W."/>
            <person name="Ke S."/>
            <person name="Chen Y.-Y."/>
            <person name="Wu W.-L."/>
            <person name="Hsu J.-L."/>
            <person name="Lin Y.-F."/>
            <person name="Huang M.-D."/>
            <person name="Li C.-Y."/>
            <person name="Huang L."/>
            <person name="Wang Z.-W."/>
            <person name="Zhao X."/>
            <person name="Zhong W.-Y."/>
            <person name="Peng D.-H."/>
            <person name="Ahmad S."/>
            <person name="Lan S."/>
            <person name="Zhang J.-S."/>
            <person name="Tsai W.-C."/>
            <person name="Van De Peer Y."/>
            <person name="Liu Z.-J."/>
        </authorList>
    </citation>
    <scope>NUCLEOTIDE SEQUENCE</scope>
    <source>
        <strain evidence="1">CP</strain>
        <tissue evidence="1">Leaves</tissue>
    </source>
</reference>
<dbReference type="Gene3D" id="3.60.10.10">
    <property type="entry name" value="Endonuclease/exonuclease/phosphatase"/>
    <property type="match status" value="1"/>
</dbReference>
<keyword evidence="2" id="KW-1185">Reference proteome</keyword>
<organism evidence="1 2">
    <name type="scientific">Acorus calamus</name>
    <name type="common">Sweet flag</name>
    <dbReference type="NCBI Taxonomy" id="4465"/>
    <lineage>
        <taxon>Eukaryota</taxon>
        <taxon>Viridiplantae</taxon>
        <taxon>Streptophyta</taxon>
        <taxon>Embryophyta</taxon>
        <taxon>Tracheophyta</taxon>
        <taxon>Spermatophyta</taxon>
        <taxon>Magnoliopsida</taxon>
        <taxon>Liliopsida</taxon>
        <taxon>Acoraceae</taxon>
        <taxon>Acorus</taxon>
    </lineage>
</organism>
<proteinExistence type="predicted"/>
<dbReference type="PANTHER" id="PTHR33710">
    <property type="entry name" value="BNAC02G09200D PROTEIN"/>
    <property type="match status" value="1"/>
</dbReference>
<dbReference type="AlphaFoldDB" id="A0AAV9CCC7"/>
<evidence type="ECO:0000313" key="1">
    <source>
        <dbReference type="EMBL" id="KAK1286427.1"/>
    </source>
</evidence>
<dbReference type="InterPro" id="IPR036691">
    <property type="entry name" value="Endo/exonu/phosph_ase_sf"/>
</dbReference>
<protein>
    <recommendedName>
        <fullName evidence="3">Endonuclease/exonuclease/phosphatase domain-containing protein</fullName>
    </recommendedName>
</protein>
<dbReference type="SUPFAM" id="SSF56219">
    <property type="entry name" value="DNase I-like"/>
    <property type="match status" value="1"/>
</dbReference>
<dbReference type="Proteomes" id="UP001180020">
    <property type="component" value="Unassembled WGS sequence"/>
</dbReference>
<gene>
    <name evidence="1" type="ORF">QJS10_CPB20g00857</name>
</gene>
<name>A0AAV9CCC7_ACOCL</name>
<evidence type="ECO:0008006" key="3">
    <source>
        <dbReference type="Google" id="ProtNLM"/>
    </source>
</evidence>
<dbReference type="EMBL" id="JAUJYO010000020">
    <property type="protein sequence ID" value="KAK1286427.1"/>
    <property type="molecule type" value="Genomic_DNA"/>
</dbReference>
<comment type="caution">
    <text evidence="1">The sequence shown here is derived from an EMBL/GenBank/DDBJ whole genome shotgun (WGS) entry which is preliminary data.</text>
</comment>
<evidence type="ECO:0000313" key="2">
    <source>
        <dbReference type="Proteomes" id="UP001180020"/>
    </source>
</evidence>
<sequence>MKILFWNCRGVLRREVKRHCKFLVKAFSLNILVLLKTHTQEAGMNKFLKTMEMEFEGAGIPGSGHSGGIIVCWNKLFDQISWCKGTEQVAYLIIQEPRGNPWILVGVYANPDGKQRRYVWSETTEVLKEGLPTLLGGDFNTLLGQEDRRGGAPFRMTSDVLAFRQWVNENHLQTIEQKGQTFTLCNNRHGSARTWEAIDRAFVTHSWMVEYPSAIAQVLLRRASDHSPIILNSDIQPPVGRKPFRFERIWFEYPDLPNVVEKG</sequence>
<accession>A0AAV9CCC7</accession>